<organism evidence="1">
    <name type="scientific">Anopheles braziliensis</name>
    <dbReference type="NCBI Taxonomy" id="58242"/>
    <lineage>
        <taxon>Eukaryota</taxon>
        <taxon>Metazoa</taxon>
        <taxon>Ecdysozoa</taxon>
        <taxon>Arthropoda</taxon>
        <taxon>Hexapoda</taxon>
        <taxon>Insecta</taxon>
        <taxon>Pterygota</taxon>
        <taxon>Neoptera</taxon>
        <taxon>Endopterygota</taxon>
        <taxon>Diptera</taxon>
        <taxon>Nematocera</taxon>
        <taxon>Culicoidea</taxon>
        <taxon>Culicidae</taxon>
        <taxon>Anophelinae</taxon>
        <taxon>Anopheles</taxon>
    </lineage>
</organism>
<dbReference type="EMBL" id="GGFM01008631">
    <property type="protein sequence ID" value="MBW29382.1"/>
    <property type="molecule type" value="Transcribed_RNA"/>
</dbReference>
<sequence length="66" mass="7345">MMGMMMVGMVVVMMVRTVVSRGIRRLGRLSRLCVSRSETLTSSTLTLRAASHLFLVLLAASLRFKD</sequence>
<dbReference type="AlphaFoldDB" id="A0A2M3ZLK9"/>
<protein>
    <submittedName>
        <fullName evidence="1">Uncharacterized protein</fullName>
    </submittedName>
</protein>
<name>A0A2M3ZLK9_9DIPT</name>
<proteinExistence type="predicted"/>
<evidence type="ECO:0000313" key="1">
    <source>
        <dbReference type="EMBL" id="MBW29382.1"/>
    </source>
</evidence>
<accession>A0A2M3ZLK9</accession>
<reference evidence="1" key="1">
    <citation type="submission" date="2018-01" db="EMBL/GenBank/DDBJ databases">
        <title>An insight into the sialome of Amazonian anophelines.</title>
        <authorList>
            <person name="Ribeiro J.M."/>
            <person name="Scarpassa V."/>
            <person name="Calvo E."/>
        </authorList>
    </citation>
    <scope>NUCLEOTIDE SEQUENCE</scope>
    <source>
        <tissue evidence="1">Salivary glands</tissue>
    </source>
</reference>